<feature type="compositionally biased region" description="Basic and acidic residues" evidence="11">
    <location>
        <begin position="590"/>
        <end position="601"/>
    </location>
</feature>
<dbReference type="FunFam" id="1.10.510.10:FF:000024">
    <property type="entry name" value="Probable serine/threonine-protein kinase cot-1"/>
    <property type="match status" value="1"/>
</dbReference>
<comment type="similarity">
    <text evidence="8">Belongs to the protein kinase superfamily. STE Ser/Thr protein kinase family. COT1 subfamily.</text>
</comment>
<evidence type="ECO:0000256" key="1">
    <source>
        <dbReference type="ARBA" id="ARBA00012513"/>
    </source>
</evidence>
<gene>
    <name evidence="13" type="ORF">D9611_009060</name>
</gene>
<dbReference type="SUPFAM" id="SSF56112">
    <property type="entry name" value="Protein kinase-like (PK-like)"/>
    <property type="match status" value="1"/>
</dbReference>
<evidence type="ECO:0000256" key="3">
    <source>
        <dbReference type="ARBA" id="ARBA00022553"/>
    </source>
</evidence>
<dbReference type="PROSITE" id="PS00108">
    <property type="entry name" value="PROTEIN_KINASE_ST"/>
    <property type="match status" value="1"/>
</dbReference>
<keyword evidence="2" id="KW-0723">Serine/threonine-protein kinase</keyword>
<comment type="caution">
    <text evidence="13">The sequence shown here is derived from an EMBL/GenBank/DDBJ whole genome shotgun (WGS) entry which is preliminary data.</text>
</comment>
<dbReference type="EC" id="2.7.11.1" evidence="1"/>
<keyword evidence="5" id="KW-0547">Nucleotide-binding</keyword>
<comment type="catalytic activity">
    <reaction evidence="9">
        <text>L-threonyl-[protein] + ATP = O-phospho-L-threonyl-[protein] + ADP + H(+)</text>
        <dbReference type="Rhea" id="RHEA:46608"/>
        <dbReference type="Rhea" id="RHEA-COMP:11060"/>
        <dbReference type="Rhea" id="RHEA-COMP:11605"/>
        <dbReference type="ChEBI" id="CHEBI:15378"/>
        <dbReference type="ChEBI" id="CHEBI:30013"/>
        <dbReference type="ChEBI" id="CHEBI:30616"/>
        <dbReference type="ChEBI" id="CHEBI:61977"/>
        <dbReference type="ChEBI" id="CHEBI:456216"/>
        <dbReference type="EC" id="2.7.11.1"/>
    </reaction>
</comment>
<accession>A0A8H5CDN6</accession>
<protein>
    <recommendedName>
        <fullName evidence="1">non-specific serine/threonine protein kinase</fullName>
        <ecNumber evidence="1">2.7.11.1</ecNumber>
    </recommendedName>
</protein>
<sequence>MSLSWRQRKIRLSVLVSSNGDENADGTAVDRLMHGQSVIGKTSKTSEIDGLRFQDKDLQVAGTLEYGQFGVIDVVTCRLDNRVYARKSIEKSFALRTREQCSPQTERDILLQATLTNSPWAPHLLAAYQMPTHLHLVMEYAEGGTLWDVLESSPLDGRILEADLRWWAPQAVSAIHWCHTQGFAHRDIKPHNFVLTRESHVLLIDFGSAAPLLPPGPDGSQRLHRQHCLVPCGTCDYISPEILKAHEEALVALEMDEEDDVPEVTQETEGYGLETDWWSLGAMLYEMVYGAAPFFANEIRHTYQRIMNHEKSLRFPDTVDVSAELHSLLQGLLRNAESRLGRRNILEIIEHSFFDDVDWTSLSTEPPPSSIHLPQFTYNEPQKEQPPPSNGLAQSQSEAYSQGFAFSALFQSSRATSPGGVSFLRSSGTPANVRSPVRDDPSSSFIGFSWGPTIDAFPDQSPGSEPTPLPTVHTRTPAPLRTLSVVGTPAYSWPASNNRYLTPGYAQTLTTPRPNPLHYMTPVRAFSYSPMHTIQRTSTIRRTAPRRTVSDRDAMKELVNCIGMSARKKVLESGRKPKILTSFSMRISREMSSDRISEARTKPKSGTATATNSNGGTLRKELRFFPTPTAIPVSDTSMRSDGVSGSTSFPKSRLAPLVLEPVSPGRAYPHSASETESEGPPSPSPTPRPGSAMSRRSGTPTLTATSASATFSQRIRSMSGSSSNGMLGPWSAASTVSRVGNVSTGSASGTASAVLGPLKRKTHGRTMSGSSLRRVSTSFGEESRRDASLEEESEGEEERAEERRSSDEGGEEEAAVTLEQQEQGQEEIRYEHQEEGWHQRDDAHDEHQGQEYDDRPEDEDAEEEQDPWPTRRAWDDLEYRHSRMMLDIRQLEDRLEQISRSVAERPGNPAGRRVMDKTPVSTMHQAACQASGPGPTTTTTMSCPQLQVRPQAMKLPVDVLSEVLDFLPEDEVHPFMTVSRLFYLASARRIYSSLVLVDLNQAEGCLETLSLNLTLAGLVRKLCMYLPKPVSSAFETKLRSALLSVAPGIVELDLMIAEFDTSSHLPQIECPWLKNLSIRCPLSPSIVAFVRAQADHLEDLTLVVIDPPPPSSNESGLRGLDTAISMPALRRLTGPVDAMPIFLAKSPRVLELALEQQGDNIQVTTNEELASLLSVPFPLTSLALSGLPAQRFSAFSLVHQKFENLVKLKITTSLEIAQSGAQFDLILPHLPNLRELVLYFRRQESSRLTSNFLNEEYVFVSHLSKLRESLCKCTLPSLTSWGRLKASGKWVPVVTTAEGIKWILDAALLLRPLQLNIFRTMTRLAAELENQDPAPGSDTQIQTVHRLASTSRKMALSIGYIINRAYSLPPASLPDEDPEAYLGPGLYMEQPQKTVLDLKGNERKPYEHFHCERAFAPELSDRTKWDVVFSTVGIAAVSAAEEIALEFQNEDFSVPAEPIIPVLEEWQKEAAGVVLDLMFNSSLGLTGIKVANYFRNPGDCWGKRHMVTTFNSAWAN</sequence>
<dbReference type="Gene3D" id="3.30.200.20">
    <property type="entry name" value="Phosphorylase Kinase, domain 1"/>
    <property type="match status" value="1"/>
</dbReference>
<organism evidence="13 14">
    <name type="scientific">Ephemerocybe angulata</name>
    <dbReference type="NCBI Taxonomy" id="980116"/>
    <lineage>
        <taxon>Eukaryota</taxon>
        <taxon>Fungi</taxon>
        <taxon>Dikarya</taxon>
        <taxon>Basidiomycota</taxon>
        <taxon>Agaricomycotina</taxon>
        <taxon>Agaricomycetes</taxon>
        <taxon>Agaricomycetidae</taxon>
        <taxon>Agaricales</taxon>
        <taxon>Agaricineae</taxon>
        <taxon>Psathyrellaceae</taxon>
        <taxon>Ephemerocybe</taxon>
    </lineage>
</organism>
<dbReference type="InterPro" id="IPR050839">
    <property type="entry name" value="Rho-assoc_Ser/Thr_Kinase"/>
</dbReference>
<proteinExistence type="inferred from homology"/>
<dbReference type="InterPro" id="IPR011009">
    <property type="entry name" value="Kinase-like_dom_sf"/>
</dbReference>
<feature type="compositionally biased region" description="Acidic residues" evidence="11">
    <location>
        <begin position="854"/>
        <end position="866"/>
    </location>
</feature>
<feature type="compositionally biased region" description="Low complexity" evidence="11">
    <location>
        <begin position="605"/>
        <end position="617"/>
    </location>
</feature>
<dbReference type="Pfam" id="PF00069">
    <property type="entry name" value="Pkinase"/>
    <property type="match status" value="1"/>
</dbReference>
<dbReference type="EMBL" id="JAACJK010000006">
    <property type="protein sequence ID" value="KAF5339844.1"/>
    <property type="molecule type" value="Genomic_DNA"/>
</dbReference>
<dbReference type="Gene3D" id="1.10.510.10">
    <property type="entry name" value="Transferase(Phosphotransferase) domain 1"/>
    <property type="match status" value="1"/>
</dbReference>
<keyword evidence="6" id="KW-0418">Kinase</keyword>
<evidence type="ECO:0000256" key="4">
    <source>
        <dbReference type="ARBA" id="ARBA00022679"/>
    </source>
</evidence>
<dbReference type="GO" id="GO:0005524">
    <property type="term" value="F:ATP binding"/>
    <property type="evidence" value="ECO:0007669"/>
    <property type="project" value="UniProtKB-KW"/>
</dbReference>
<feature type="compositionally biased region" description="Polar residues" evidence="11">
    <location>
        <begin position="634"/>
        <end position="650"/>
    </location>
</feature>
<evidence type="ECO:0000256" key="10">
    <source>
        <dbReference type="ARBA" id="ARBA00048679"/>
    </source>
</evidence>
<evidence type="ECO:0000256" key="6">
    <source>
        <dbReference type="ARBA" id="ARBA00022777"/>
    </source>
</evidence>
<feature type="compositionally biased region" description="Basic and acidic residues" evidence="11">
    <location>
        <begin position="826"/>
        <end position="853"/>
    </location>
</feature>
<dbReference type="GO" id="GO:0004674">
    <property type="term" value="F:protein serine/threonine kinase activity"/>
    <property type="evidence" value="ECO:0007669"/>
    <property type="project" value="UniProtKB-KW"/>
</dbReference>
<feature type="region of interest" description="Disordered" evidence="11">
    <location>
        <begin position="456"/>
        <end position="476"/>
    </location>
</feature>
<evidence type="ECO:0000256" key="5">
    <source>
        <dbReference type="ARBA" id="ARBA00022741"/>
    </source>
</evidence>
<dbReference type="GO" id="GO:0031032">
    <property type="term" value="P:actomyosin structure organization"/>
    <property type="evidence" value="ECO:0007669"/>
    <property type="project" value="TreeGrafter"/>
</dbReference>
<evidence type="ECO:0000256" key="7">
    <source>
        <dbReference type="ARBA" id="ARBA00022840"/>
    </source>
</evidence>
<feature type="compositionally biased region" description="Acidic residues" evidence="11">
    <location>
        <begin position="789"/>
        <end position="799"/>
    </location>
</feature>
<evidence type="ECO:0000256" key="9">
    <source>
        <dbReference type="ARBA" id="ARBA00047899"/>
    </source>
</evidence>
<dbReference type="PANTHER" id="PTHR22988">
    <property type="entry name" value="MYOTONIC DYSTROPHY S/T KINASE-RELATED"/>
    <property type="match status" value="1"/>
</dbReference>
<evidence type="ECO:0000256" key="2">
    <source>
        <dbReference type="ARBA" id="ARBA00022527"/>
    </source>
</evidence>
<keyword evidence="3" id="KW-0597">Phosphoprotein</keyword>
<keyword evidence="4" id="KW-0808">Transferase</keyword>
<dbReference type="PANTHER" id="PTHR22988:SF71">
    <property type="entry name" value="CITRON RHO-INTERACTING KINASE"/>
    <property type="match status" value="1"/>
</dbReference>
<reference evidence="13 14" key="1">
    <citation type="journal article" date="2020" name="ISME J.">
        <title>Uncovering the hidden diversity of litter-decomposition mechanisms in mushroom-forming fungi.</title>
        <authorList>
            <person name="Floudas D."/>
            <person name="Bentzer J."/>
            <person name="Ahren D."/>
            <person name="Johansson T."/>
            <person name="Persson P."/>
            <person name="Tunlid A."/>
        </authorList>
    </citation>
    <scope>NUCLEOTIDE SEQUENCE [LARGE SCALE GENOMIC DNA]</scope>
    <source>
        <strain evidence="13 14">CBS 175.51</strain>
    </source>
</reference>
<feature type="compositionally biased region" description="Low complexity" evidence="11">
    <location>
        <begin position="689"/>
        <end position="710"/>
    </location>
</feature>
<feature type="compositionally biased region" description="Low complexity" evidence="11">
    <location>
        <begin position="739"/>
        <end position="754"/>
    </location>
</feature>
<dbReference type="InterPro" id="IPR008271">
    <property type="entry name" value="Ser/Thr_kinase_AS"/>
</dbReference>
<evidence type="ECO:0000256" key="8">
    <source>
        <dbReference type="ARBA" id="ARBA00038271"/>
    </source>
</evidence>
<feature type="domain" description="Protein kinase" evidence="12">
    <location>
        <begin position="58"/>
        <end position="354"/>
    </location>
</feature>
<dbReference type="PROSITE" id="PS50011">
    <property type="entry name" value="PROTEIN_KINASE_DOM"/>
    <property type="match status" value="1"/>
</dbReference>
<evidence type="ECO:0000256" key="11">
    <source>
        <dbReference type="SAM" id="MobiDB-lite"/>
    </source>
</evidence>
<evidence type="ECO:0000313" key="13">
    <source>
        <dbReference type="EMBL" id="KAF5339844.1"/>
    </source>
</evidence>
<feature type="region of interest" description="Disordered" evidence="11">
    <location>
        <begin position="590"/>
        <end position="870"/>
    </location>
</feature>
<keyword evidence="14" id="KW-1185">Reference proteome</keyword>
<dbReference type="SMART" id="SM00220">
    <property type="entry name" value="S_TKc"/>
    <property type="match status" value="1"/>
</dbReference>
<name>A0A8H5CDN6_9AGAR</name>
<evidence type="ECO:0000313" key="14">
    <source>
        <dbReference type="Proteomes" id="UP000541558"/>
    </source>
</evidence>
<dbReference type="Proteomes" id="UP000541558">
    <property type="component" value="Unassembled WGS sequence"/>
</dbReference>
<evidence type="ECO:0000259" key="12">
    <source>
        <dbReference type="PROSITE" id="PS50011"/>
    </source>
</evidence>
<keyword evidence="7" id="KW-0067">ATP-binding</keyword>
<feature type="compositionally biased region" description="Polar residues" evidence="11">
    <location>
        <begin position="765"/>
        <end position="780"/>
    </location>
</feature>
<dbReference type="GO" id="GO:0005737">
    <property type="term" value="C:cytoplasm"/>
    <property type="evidence" value="ECO:0007669"/>
    <property type="project" value="TreeGrafter"/>
</dbReference>
<dbReference type="InterPro" id="IPR000719">
    <property type="entry name" value="Prot_kinase_dom"/>
</dbReference>
<feature type="region of interest" description="Disordered" evidence="11">
    <location>
        <begin position="364"/>
        <end position="397"/>
    </location>
</feature>
<feature type="compositionally biased region" description="Low complexity" evidence="11">
    <location>
        <begin position="717"/>
        <end position="726"/>
    </location>
</feature>
<dbReference type="GO" id="GO:0005856">
    <property type="term" value="C:cytoskeleton"/>
    <property type="evidence" value="ECO:0007669"/>
    <property type="project" value="TreeGrafter"/>
</dbReference>
<dbReference type="OrthoDB" id="3359639at2759"/>
<comment type="catalytic activity">
    <reaction evidence="10">
        <text>L-seryl-[protein] + ATP = O-phospho-L-seryl-[protein] + ADP + H(+)</text>
        <dbReference type="Rhea" id="RHEA:17989"/>
        <dbReference type="Rhea" id="RHEA-COMP:9863"/>
        <dbReference type="Rhea" id="RHEA-COMP:11604"/>
        <dbReference type="ChEBI" id="CHEBI:15378"/>
        <dbReference type="ChEBI" id="CHEBI:29999"/>
        <dbReference type="ChEBI" id="CHEBI:30616"/>
        <dbReference type="ChEBI" id="CHEBI:83421"/>
        <dbReference type="ChEBI" id="CHEBI:456216"/>
        <dbReference type="EC" id="2.7.11.1"/>
    </reaction>
</comment>